<dbReference type="OMA" id="DLHLIDC"/>
<dbReference type="InterPro" id="IPR046831">
    <property type="entry name" value="Calmodulin_bind_N"/>
</dbReference>
<proteinExistence type="inferred from homology"/>
<dbReference type="GO" id="GO:0080142">
    <property type="term" value="P:regulation of salicylic acid biosynthetic process"/>
    <property type="evidence" value="ECO:0000318"/>
    <property type="project" value="GO_Central"/>
</dbReference>
<dbReference type="PANTHER" id="PTHR31713:SF45">
    <property type="entry name" value="CALMODULIN-BINDING PROTEIN 60 A-LIKE"/>
    <property type="match status" value="1"/>
</dbReference>
<dbReference type="Pfam" id="PF20452">
    <property type="entry name" value="Calmod_bind_C"/>
    <property type="match status" value="1"/>
</dbReference>
<dbReference type="InterPro" id="IPR046829">
    <property type="entry name" value="Calmod_bind_C"/>
</dbReference>
<evidence type="ECO:0000259" key="10">
    <source>
        <dbReference type="Pfam" id="PF20452"/>
    </source>
</evidence>
<protein>
    <submittedName>
        <fullName evidence="12">Calmodulin-binding protein 60 A</fullName>
    </submittedName>
</protein>
<evidence type="ECO:0000256" key="6">
    <source>
        <dbReference type="ARBA" id="ARBA00023163"/>
    </source>
</evidence>
<feature type="domain" description="Calmodulin binding protein C-terminal" evidence="10">
    <location>
        <begin position="293"/>
        <end position="355"/>
    </location>
</feature>
<reference evidence="12" key="2">
    <citation type="submission" date="2025-08" db="UniProtKB">
        <authorList>
            <consortium name="RefSeq"/>
        </authorList>
    </citation>
    <scope>IDENTIFICATION</scope>
    <source>
        <tissue evidence="12">Leaf</tissue>
    </source>
</reference>
<keyword evidence="3" id="KW-0805">Transcription regulation</keyword>
<evidence type="ECO:0000313" key="11">
    <source>
        <dbReference type="Proteomes" id="UP000790787"/>
    </source>
</evidence>
<dbReference type="AlphaFoldDB" id="A0A1S4AZD5"/>
<dbReference type="GO" id="GO:0003700">
    <property type="term" value="F:DNA-binding transcription factor activity"/>
    <property type="evidence" value="ECO:0000318"/>
    <property type="project" value="GO_Central"/>
</dbReference>
<dbReference type="InterPro" id="IPR046830">
    <property type="entry name" value="Calmod_bind_M"/>
</dbReference>
<dbReference type="GeneID" id="107802864"/>
<dbReference type="STRING" id="4097.A0A1S4AZD5"/>
<feature type="domain" description="Calmodulin binding protein-like N-terminal" evidence="8">
    <location>
        <begin position="85"/>
        <end position="144"/>
    </location>
</feature>
<dbReference type="GO" id="GO:0043565">
    <property type="term" value="F:sequence-specific DNA binding"/>
    <property type="evidence" value="ECO:0000318"/>
    <property type="project" value="GO_Central"/>
</dbReference>
<feature type="domain" description="Calmodulin binding protein central" evidence="9">
    <location>
        <begin position="224"/>
        <end position="287"/>
    </location>
</feature>
<evidence type="ECO:0000313" key="12">
    <source>
        <dbReference type="RefSeq" id="XP_016481929.1"/>
    </source>
</evidence>
<dbReference type="KEGG" id="nta:107802864"/>
<dbReference type="PaxDb" id="4097-A0A1S4AZD5"/>
<dbReference type="OrthoDB" id="1464826at2759"/>
<dbReference type="InterPro" id="IPR012416">
    <property type="entry name" value="CBP60"/>
</dbReference>
<feature type="domain" description="Calmodulin binding protein-like N-terminal" evidence="8">
    <location>
        <begin position="147"/>
        <end position="212"/>
    </location>
</feature>
<keyword evidence="7" id="KW-0539">Nucleus</keyword>
<dbReference type="RefSeq" id="XP_016481929.1">
    <property type="nucleotide sequence ID" value="XM_016626443.1"/>
</dbReference>
<evidence type="ECO:0000256" key="3">
    <source>
        <dbReference type="ARBA" id="ARBA00023015"/>
    </source>
</evidence>
<evidence type="ECO:0000256" key="1">
    <source>
        <dbReference type="ARBA" id="ARBA00004123"/>
    </source>
</evidence>
<keyword evidence="4" id="KW-0238">DNA-binding</keyword>
<dbReference type="PANTHER" id="PTHR31713">
    <property type="entry name" value="OS02G0177800 PROTEIN"/>
    <property type="match status" value="1"/>
</dbReference>
<dbReference type="Proteomes" id="UP000790787">
    <property type="component" value="Chromosome 4"/>
</dbReference>
<gene>
    <name evidence="12" type="primary">LOC107802864</name>
</gene>
<evidence type="ECO:0000256" key="2">
    <source>
        <dbReference type="ARBA" id="ARBA00007214"/>
    </source>
</evidence>
<evidence type="ECO:0000256" key="5">
    <source>
        <dbReference type="ARBA" id="ARBA00023159"/>
    </source>
</evidence>
<comment type="similarity">
    <text evidence="2">Belongs to the plant ACBP60 protein family.</text>
</comment>
<keyword evidence="6" id="KW-0804">Transcription</keyword>
<dbReference type="GO" id="GO:0005634">
    <property type="term" value="C:nucleus"/>
    <property type="evidence" value="ECO:0000318"/>
    <property type="project" value="GO_Central"/>
</dbReference>
<evidence type="ECO:0000256" key="4">
    <source>
        <dbReference type="ARBA" id="ARBA00023125"/>
    </source>
</evidence>
<sequence>MDLCENSPSFSIPASASFHRKRKFHKLRKSVMAVRVVRLLKSMRRLCVDPAAAGVEPGPVKISIGPRKAQENLNPSDQSYDSRHLELKFSNNINGPIFTGIPIGEEGSTLNLHLIDPRTQNIISSGPEASARVEIVVLEKDFRSCGGDKSLIRGDPYVTLKDGSISVSHISFKHSRVSMRKRELRLGARAVYPYNGTRIVEAVTQPFFVKDRRSMSKSQRPLTLEVEVWKMQTIGKGGPFHTRLMKESIKTVRDLLTQYFLSREKLLCILGRSMHAEKLDAAVNKAKSKLDLKRYVYPSVHNSQQNVKSVVFTDVGEVIGVYQEGHLVSVENLSGTQKAYAMELVKTAFQNGQNIKLLDDDTFKMLCFSSSPNDVSPLEAASINGTNRFYLQDYCPTNTQQQPVTNAYDFKNQINSLPTLTSEVPDPFMYEYLSYHPLSESIWDY</sequence>
<dbReference type="GO" id="GO:0005516">
    <property type="term" value="F:calmodulin binding"/>
    <property type="evidence" value="ECO:0007669"/>
    <property type="project" value="InterPro"/>
</dbReference>
<accession>A0A1S4AZD5</accession>
<dbReference type="RefSeq" id="XP_016481929.1">
    <property type="nucleotide sequence ID" value="XM_016626443.2"/>
</dbReference>
<evidence type="ECO:0000259" key="8">
    <source>
        <dbReference type="Pfam" id="PF07887"/>
    </source>
</evidence>
<evidence type="ECO:0000259" key="9">
    <source>
        <dbReference type="Pfam" id="PF20451"/>
    </source>
</evidence>
<dbReference type="Pfam" id="PF07887">
    <property type="entry name" value="Calmodulin_bind"/>
    <property type="match status" value="2"/>
</dbReference>
<keyword evidence="5" id="KW-0010">Activator</keyword>
<reference evidence="11" key="1">
    <citation type="journal article" date="2014" name="Nat. Commun.">
        <title>The tobacco genome sequence and its comparison with those of tomato and potato.</title>
        <authorList>
            <person name="Sierro N."/>
            <person name="Battey J.N."/>
            <person name="Ouadi S."/>
            <person name="Bakaher N."/>
            <person name="Bovet L."/>
            <person name="Willig A."/>
            <person name="Goepfert S."/>
            <person name="Peitsch M.C."/>
            <person name="Ivanov N.V."/>
        </authorList>
    </citation>
    <scope>NUCLEOTIDE SEQUENCE [LARGE SCALE GENOMIC DNA]</scope>
</reference>
<name>A0A1S4AZD5_TOBAC</name>
<dbReference type="Pfam" id="PF20451">
    <property type="entry name" value="Calmod_bind_M"/>
    <property type="match status" value="1"/>
</dbReference>
<keyword evidence="11" id="KW-1185">Reference proteome</keyword>
<evidence type="ECO:0000256" key="7">
    <source>
        <dbReference type="ARBA" id="ARBA00023242"/>
    </source>
</evidence>
<organism evidence="11 12">
    <name type="scientific">Nicotiana tabacum</name>
    <name type="common">Common tobacco</name>
    <dbReference type="NCBI Taxonomy" id="4097"/>
    <lineage>
        <taxon>Eukaryota</taxon>
        <taxon>Viridiplantae</taxon>
        <taxon>Streptophyta</taxon>
        <taxon>Embryophyta</taxon>
        <taxon>Tracheophyta</taxon>
        <taxon>Spermatophyta</taxon>
        <taxon>Magnoliopsida</taxon>
        <taxon>eudicotyledons</taxon>
        <taxon>Gunneridae</taxon>
        <taxon>Pentapetalae</taxon>
        <taxon>asterids</taxon>
        <taxon>lamiids</taxon>
        <taxon>Solanales</taxon>
        <taxon>Solanaceae</taxon>
        <taxon>Nicotianoideae</taxon>
        <taxon>Nicotianeae</taxon>
        <taxon>Nicotiana</taxon>
    </lineage>
</organism>
<comment type="subcellular location">
    <subcellularLocation>
        <location evidence="1">Nucleus</location>
    </subcellularLocation>
</comment>